<reference evidence="8 9" key="1">
    <citation type="journal article" date="2012" name="J. Bacteriol.">
        <title>Genome sequence of benzo(a)pyrene-degrading bacterium Novosphingobium pentaromativorans US6-1.</title>
        <authorList>
            <person name="Luo Y.R."/>
            <person name="Kang S.G."/>
            <person name="Kim S.J."/>
            <person name="Kim M.R."/>
            <person name="Li N."/>
            <person name="Lee J.H."/>
            <person name="Kwon K.K."/>
        </authorList>
    </citation>
    <scope>NUCLEOTIDE SEQUENCE [LARGE SCALE GENOMIC DNA]</scope>
    <source>
        <strain evidence="8 9">US6-1</strain>
    </source>
</reference>
<dbReference type="GO" id="GO:0003995">
    <property type="term" value="F:acyl-CoA dehydrogenase activity"/>
    <property type="evidence" value="ECO:0007669"/>
    <property type="project" value="TreeGrafter"/>
</dbReference>
<evidence type="ECO:0000256" key="2">
    <source>
        <dbReference type="ARBA" id="ARBA00009347"/>
    </source>
</evidence>
<dbReference type="Gene3D" id="1.10.540.10">
    <property type="entry name" value="Acyl-CoA dehydrogenase/oxidase, N-terminal domain"/>
    <property type="match status" value="1"/>
</dbReference>
<dbReference type="eggNOG" id="COG1960">
    <property type="taxonomic scope" value="Bacteria"/>
</dbReference>
<dbReference type="InterPro" id="IPR009075">
    <property type="entry name" value="AcylCo_DH/oxidase_C"/>
</dbReference>
<dbReference type="InterPro" id="IPR036250">
    <property type="entry name" value="AcylCo_DH-like_C"/>
</dbReference>
<dbReference type="GO" id="GO:0050660">
    <property type="term" value="F:flavin adenine dinucleotide binding"/>
    <property type="evidence" value="ECO:0007669"/>
    <property type="project" value="InterPro"/>
</dbReference>
<feature type="domain" description="Acyl-CoA dehydrogenase/oxidase N-terminal" evidence="7">
    <location>
        <begin position="12"/>
        <end position="97"/>
    </location>
</feature>
<protein>
    <recommendedName>
        <fullName evidence="10">Acyl-CoA dehydrogenase</fullName>
    </recommendedName>
</protein>
<dbReference type="PATRIC" id="fig|1088721.3.peg.2018"/>
<evidence type="ECO:0000256" key="3">
    <source>
        <dbReference type="ARBA" id="ARBA00022630"/>
    </source>
</evidence>
<evidence type="ECO:0000256" key="1">
    <source>
        <dbReference type="ARBA" id="ARBA00001974"/>
    </source>
</evidence>
<dbReference type="Pfam" id="PF00441">
    <property type="entry name" value="Acyl-CoA_dh_1"/>
    <property type="match status" value="1"/>
</dbReference>
<dbReference type="Gene3D" id="1.20.140.10">
    <property type="entry name" value="Butyryl-CoA Dehydrogenase, subunit A, domain 3"/>
    <property type="match status" value="1"/>
</dbReference>
<dbReference type="PANTHER" id="PTHR43884:SF20">
    <property type="entry name" value="ACYL-COA DEHYDROGENASE FADE28"/>
    <property type="match status" value="1"/>
</dbReference>
<comment type="similarity">
    <text evidence="2">Belongs to the acyl-CoA dehydrogenase family.</text>
</comment>
<dbReference type="Proteomes" id="UP000004030">
    <property type="component" value="Unassembled WGS sequence"/>
</dbReference>
<gene>
    <name evidence="8" type="ORF">NSU_2039</name>
</gene>
<keyword evidence="4" id="KW-0274">FAD</keyword>
<dbReference type="InterPro" id="IPR037069">
    <property type="entry name" value="AcylCoA_DH/ox_N_sf"/>
</dbReference>
<comment type="caution">
    <text evidence="8">The sequence shown here is derived from an EMBL/GenBank/DDBJ whole genome shotgun (WGS) entry which is preliminary data.</text>
</comment>
<evidence type="ECO:0000313" key="9">
    <source>
        <dbReference type="Proteomes" id="UP000004030"/>
    </source>
</evidence>
<name>G6ECG8_9SPHN</name>
<dbReference type="OrthoDB" id="7328575at2"/>
<sequence>MSRDMIIDLHPTEDQQMIADSIGAMLADTLPVSRLREKDAWAAAPEVAMWKDFAELGLFAMALPEDEGGAGYGLCEELVAARELGRVLASPSLLAQIAAVHLASGDDRAALVSGDKRAAFATPGVDGALYLYDGVGADFVVVLDSGVSLHKADGFDWSEAVAMDETVSIRRASPAPAPGNRDAMADRVSLLISAALAGMAQAATELAVEYAGQREQFGQPIGSFQAIKHALADMRVRADAADSQSRVAAVAFGLGGNDRREVAAARWLAGNAALENARAGIQVHGGMGFTAECDAHLFLKRAHLFASLGSSRRGEERRLIASA</sequence>
<feature type="domain" description="Acyl-CoA dehydrogenase/oxidase C-terminal" evidence="6">
    <location>
        <begin position="191"/>
        <end position="305"/>
    </location>
</feature>
<dbReference type="Pfam" id="PF02771">
    <property type="entry name" value="Acyl-CoA_dh_N"/>
    <property type="match status" value="1"/>
</dbReference>
<keyword evidence="3" id="KW-0285">Flavoprotein</keyword>
<dbReference type="InterPro" id="IPR009100">
    <property type="entry name" value="AcylCoA_DH/oxidase_NM_dom_sf"/>
</dbReference>
<dbReference type="SUPFAM" id="SSF47203">
    <property type="entry name" value="Acyl-CoA dehydrogenase C-terminal domain-like"/>
    <property type="match status" value="1"/>
</dbReference>
<dbReference type="AlphaFoldDB" id="G6ECG8"/>
<keyword evidence="5" id="KW-0560">Oxidoreductase</keyword>
<dbReference type="PANTHER" id="PTHR43884">
    <property type="entry name" value="ACYL-COA DEHYDROGENASE"/>
    <property type="match status" value="1"/>
</dbReference>
<evidence type="ECO:0000259" key="7">
    <source>
        <dbReference type="Pfam" id="PF02771"/>
    </source>
</evidence>
<organism evidence="8 9">
    <name type="scientific">Novosphingobium pentaromativorans US6-1</name>
    <dbReference type="NCBI Taxonomy" id="1088721"/>
    <lineage>
        <taxon>Bacteria</taxon>
        <taxon>Pseudomonadati</taxon>
        <taxon>Pseudomonadota</taxon>
        <taxon>Alphaproteobacteria</taxon>
        <taxon>Sphingomonadales</taxon>
        <taxon>Sphingomonadaceae</taxon>
        <taxon>Novosphingobium</taxon>
    </lineage>
</organism>
<proteinExistence type="inferred from homology"/>
<evidence type="ECO:0000256" key="4">
    <source>
        <dbReference type="ARBA" id="ARBA00022827"/>
    </source>
</evidence>
<evidence type="ECO:0000313" key="8">
    <source>
        <dbReference type="EMBL" id="EHJ60879.1"/>
    </source>
</evidence>
<evidence type="ECO:0008006" key="10">
    <source>
        <dbReference type="Google" id="ProtNLM"/>
    </source>
</evidence>
<keyword evidence="9" id="KW-1185">Reference proteome</keyword>
<dbReference type="SUPFAM" id="SSF56645">
    <property type="entry name" value="Acyl-CoA dehydrogenase NM domain-like"/>
    <property type="match status" value="1"/>
</dbReference>
<dbReference type="EMBL" id="AGFM01000029">
    <property type="protein sequence ID" value="EHJ60879.1"/>
    <property type="molecule type" value="Genomic_DNA"/>
</dbReference>
<comment type="cofactor">
    <cofactor evidence="1">
        <name>FAD</name>
        <dbReference type="ChEBI" id="CHEBI:57692"/>
    </cofactor>
</comment>
<dbReference type="InterPro" id="IPR013786">
    <property type="entry name" value="AcylCoA_DH/ox_N"/>
</dbReference>
<accession>G6ECG8</accession>
<evidence type="ECO:0000256" key="5">
    <source>
        <dbReference type="ARBA" id="ARBA00023002"/>
    </source>
</evidence>
<evidence type="ECO:0000259" key="6">
    <source>
        <dbReference type="Pfam" id="PF00441"/>
    </source>
</evidence>